<feature type="compositionally biased region" description="Basic and acidic residues" evidence="1">
    <location>
        <begin position="178"/>
        <end position="197"/>
    </location>
</feature>
<evidence type="ECO:0000259" key="2">
    <source>
        <dbReference type="Pfam" id="PF12804"/>
    </source>
</evidence>
<evidence type="ECO:0000313" key="4">
    <source>
        <dbReference type="Proteomes" id="UP000183407"/>
    </source>
</evidence>
<evidence type="ECO:0000313" key="3">
    <source>
        <dbReference type="EMBL" id="SED46930.1"/>
    </source>
</evidence>
<proteinExistence type="predicted"/>
<dbReference type="SUPFAM" id="SSF53448">
    <property type="entry name" value="Nucleotide-diphospho-sugar transferases"/>
    <property type="match status" value="1"/>
</dbReference>
<dbReference type="OrthoDB" id="4427994at2"/>
<dbReference type="RefSeq" id="WP_073358385.1">
    <property type="nucleotide sequence ID" value="NZ_FNTL01000004.1"/>
</dbReference>
<dbReference type="CDD" id="cd04182">
    <property type="entry name" value="GT_2_like_f"/>
    <property type="match status" value="1"/>
</dbReference>
<dbReference type="InterPro" id="IPR025877">
    <property type="entry name" value="MobA-like_NTP_Trfase"/>
</dbReference>
<sequence length="204" mass="21201">MTIGGVLLAAGAGSRMGMPKALVVGADGQPWLARGVRVLTDAGCEHTVVVLGARADEAENLLPDGVAVTVGIAEDWQSGLSASLRKGLEVAATFDDVDAVVITLVDLPDLGVDAVCRLGSVPQGDARTALRQAHYGGRPGHPVLIGRDHWLPLRRSLTGDSGARKYLEAHGAERVDCSDLGSGRDVDSPRELGRPLDEQDAGSI</sequence>
<feature type="domain" description="MobA-like NTP transferase" evidence="2">
    <location>
        <begin position="5"/>
        <end position="170"/>
    </location>
</feature>
<organism evidence="3 4">
    <name type="scientific">Rhodococcus jostii</name>
    <dbReference type="NCBI Taxonomy" id="132919"/>
    <lineage>
        <taxon>Bacteria</taxon>
        <taxon>Bacillati</taxon>
        <taxon>Actinomycetota</taxon>
        <taxon>Actinomycetes</taxon>
        <taxon>Mycobacteriales</taxon>
        <taxon>Nocardiaceae</taxon>
        <taxon>Rhodococcus</taxon>
    </lineage>
</organism>
<name>A0A1H5AZ80_RHOJO</name>
<keyword evidence="3" id="KW-0808">Transferase</keyword>
<dbReference type="PANTHER" id="PTHR43777:SF1">
    <property type="entry name" value="MOLYBDENUM COFACTOR CYTIDYLYLTRANSFERASE"/>
    <property type="match status" value="1"/>
</dbReference>
<gene>
    <name evidence="3" type="ORF">SAMN04490220_4578</name>
</gene>
<accession>A0A1H5AZ80</accession>
<feature type="region of interest" description="Disordered" evidence="1">
    <location>
        <begin position="178"/>
        <end position="204"/>
    </location>
</feature>
<evidence type="ECO:0000256" key="1">
    <source>
        <dbReference type="SAM" id="MobiDB-lite"/>
    </source>
</evidence>
<dbReference type="GO" id="GO:0016779">
    <property type="term" value="F:nucleotidyltransferase activity"/>
    <property type="evidence" value="ECO:0007669"/>
    <property type="project" value="UniProtKB-KW"/>
</dbReference>
<dbReference type="Proteomes" id="UP000183407">
    <property type="component" value="Unassembled WGS sequence"/>
</dbReference>
<dbReference type="PANTHER" id="PTHR43777">
    <property type="entry name" value="MOLYBDENUM COFACTOR CYTIDYLYLTRANSFERASE"/>
    <property type="match status" value="1"/>
</dbReference>
<keyword evidence="3" id="KW-0548">Nucleotidyltransferase</keyword>
<dbReference type="Gene3D" id="3.90.550.10">
    <property type="entry name" value="Spore Coat Polysaccharide Biosynthesis Protein SpsA, Chain A"/>
    <property type="match status" value="1"/>
</dbReference>
<dbReference type="EMBL" id="FNTL01000004">
    <property type="protein sequence ID" value="SED46930.1"/>
    <property type="molecule type" value="Genomic_DNA"/>
</dbReference>
<reference evidence="4" key="1">
    <citation type="submission" date="2016-10" db="EMBL/GenBank/DDBJ databases">
        <authorList>
            <person name="Varghese N."/>
        </authorList>
    </citation>
    <scope>NUCLEOTIDE SEQUENCE [LARGE SCALE GENOMIC DNA]</scope>
    <source>
        <strain evidence="4">DSM 44719</strain>
    </source>
</reference>
<dbReference type="InterPro" id="IPR029044">
    <property type="entry name" value="Nucleotide-diphossugar_trans"/>
</dbReference>
<dbReference type="AlphaFoldDB" id="A0A1H5AZ80"/>
<dbReference type="Pfam" id="PF12804">
    <property type="entry name" value="NTP_transf_3"/>
    <property type="match status" value="1"/>
</dbReference>
<protein>
    <submittedName>
        <fullName evidence="3">Molybdenum cofactor cytidylyltransferase</fullName>
    </submittedName>
</protein>